<evidence type="ECO:0000313" key="2">
    <source>
        <dbReference type="Proteomes" id="UP000009376"/>
    </source>
</evidence>
<sequence length="163" mass="18988">MFRKNYSSNDLHAFRGKLDSILIEIGAEKVEDMLEPAYSRLSEVFIRAREKVFYSMVEKRLFPPQSSDYIIQSGKEYTVDMQNSSQLFYMKGIYKDRNYNSDKLYFGLKTKGRVIPAAYIKESPSGFSKAYLNYDVIKEVDKKTFKKLLVATGFELAKYKNSE</sequence>
<protein>
    <submittedName>
        <fullName evidence="1">Uncharacterized protein</fullName>
    </submittedName>
</protein>
<gene>
    <name evidence="1" type="ORF">BJBARM5_0616</name>
</gene>
<dbReference type="AlphaFoldDB" id="D6GVU7"/>
<organism evidence="1 2">
    <name type="scientific">Candidatus Parvarchaeum acidophilus ARMAN-5</name>
    <dbReference type="NCBI Taxonomy" id="662762"/>
    <lineage>
        <taxon>Archaea</taxon>
        <taxon>Candidatus Parvarchaeota</taxon>
        <taxon>Candidatus Parvarchaeum</taxon>
    </lineage>
</organism>
<accession>D6GVU7</accession>
<dbReference type="EMBL" id="GG745557">
    <property type="protein sequence ID" value="EFD92658.1"/>
    <property type="molecule type" value="Genomic_DNA"/>
</dbReference>
<reference evidence="1 2" key="1">
    <citation type="journal article" date="2010" name="Proc. Natl. Acad. Sci. U.S.A.">
        <title>Enigmatic, ultrasmall, uncultivated Archaea.</title>
        <authorList>
            <person name="Baker B.J."/>
            <person name="Comolli L.R."/>
            <person name="Dick G.J."/>
            <person name="Hauser L.J."/>
            <person name="Hyatt D."/>
            <person name="Dill B.D."/>
            <person name="Land M.L."/>
            <person name="Verberkmoes N.C."/>
            <person name="Hettich R.L."/>
            <person name="Banfield J.F."/>
        </authorList>
    </citation>
    <scope>NUCLEOTIDE SEQUENCE [LARGE SCALE GENOMIC DNA]</scope>
</reference>
<dbReference type="Proteomes" id="UP000009376">
    <property type="component" value="Unassembled WGS sequence"/>
</dbReference>
<name>D6GVU7_PARA5</name>
<evidence type="ECO:0000313" key="1">
    <source>
        <dbReference type="EMBL" id="EFD92658.1"/>
    </source>
</evidence>
<proteinExistence type="predicted"/>